<dbReference type="EMBL" id="JAAEDI010000024">
    <property type="protein sequence ID" value="MBR0652077.1"/>
    <property type="molecule type" value="Genomic_DNA"/>
</dbReference>
<dbReference type="Pfam" id="PF04072">
    <property type="entry name" value="LCM"/>
    <property type="match status" value="1"/>
</dbReference>
<dbReference type="Gene3D" id="3.40.50.150">
    <property type="entry name" value="Vaccinia Virus protein VP39"/>
    <property type="match status" value="1"/>
</dbReference>
<comment type="similarity">
    <text evidence="1 4">Belongs to the UPF0677 family.</text>
</comment>
<evidence type="ECO:0000256" key="3">
    <source>
        <dbReference type="ARBA" id="ARBA00022679"/>
    </source>
</evidence>
<dbReference type="InterPro" id="IPR029063">
    <property type="entry name" value="SAM-dependent_MTases_sf"/>
</dbReference>
<evidence type="ECO:0000256" key="4">
    <source>
        <dbReference type="RuleBase" id="RU362030"/>
    </source>
</evidence>
<sequence>MAHQLFDAPLVFRDPLAVPILGAADEAKLRAAEAGNRLPFALSFRAAAVARSRFCDDLIQAAVARGIRQVVVLGAGLDTLAYRGAVPAEVTVNEMDHPATQTWKRQALVAAGIPVPPAVRFLPIDLGQSTLEEGLRSGQFDFARPAFFSWLGVTYSCQPKPYATRFSSWDRWDAARGLRSTISCRPIATASRRCPDFRHCGPRWRPSGSPGRANSTRPTWLKN</sequence>
<protein>
    <recommendedName>
        <fullName evidence="4">S-adenosyl-L-methionine-dependent methyltransferase</fullName>
        <ecNumber evidence="4">2.1.1.-</ecNumber>
    </recommendedName>
</protein>
<dbReference type="InterPro" id="IPR011610">
    <property type="entry name" value="SAM_mthyl_Trfase_ML2640-like"/>
</dbReference>
<dbReference type="GO" id="GO:0008168">
    <property type="term" value="F:methyltransferase activity"/>
    <property type="evidence" value="ECO:0007669"/>
    <property type="project" value="UniProtKB-KW"/>
</dbReference>
<name>A0ABS5ENB0_9PROT</name>
<dbReference type="GO" id="GO:0032259">
    <property type="term" value="P:methylation"/>
    <property type="evidence" value="ECO:0007669"/>
    <property type="project" value="UniProtKB-KW"/>
</dbReference>
<evidence type="ECO:0000256" key="1">
    <source>
        <dbReference type="ARBA" id="ARBA00008138"/>
    </source>
</evidence>
<comment type="caution">
    <text evidence="5">The sequence shown here is derived from an EMBL/GenBank/DDBJ whole genome shotgun (WGS) entry which is preliminary data.</text>
</comment>
<keyword evidence="2 4" id="KW-0489">Methyltransferase</keyword>
<organism evidence="5 6">
    <name type="scientific">Neoroseomonas terrae</name>
    <dbReference type="NCBI Taxonomy" id="424799"/>
    <lineage>
        <taxon>Bacteria</taxon>
        <taxon>Pseudomonadati</taxon>
        <taxon>Pseudomonadota</taxon>
        <taxon>Alphaproteobacteria</taxon>
        <taxon>Acetobacterales</taxon>
        <taxon>Acetobacteraceae</taxon>
        <taxon>Neoroseomonas</taxon>
    </lineage>
</organism>
<dbReference type="Proteomes" id="UP000698752">
    <property type="component" value="Unassembled WGS sequence"/>
</dbReference>
<keyword evidence="3" id="KW-0808">Transferase</keyword>
<comment type="function">
    <text evidence="4">Exhibits S-adenosyl-L-methionine-dependent methyltransferase activity.</text>
</comment>
<dbReference type="PANTHER" id="PTHR43619">
    <property type="entry name" value="S-ADENOSYL-L-METHIONINE-DEPENDENT METHYLTRANSFERASE YKTD-RELATED"/>
    <property type="match status" value="1"/>
</dbReference>
<evidence type="ECO:0000313" key="5">
    <source>
        <dbReference type="EMBL" id="MBR0652077.1"/>
    </source>
</evidence>
<evidence type="ECO:0000313" key="6">
    <source>
        <dbReference type="Proteomes" id="UP000698752"/>
    </source>
</evidence>
<dbReference type="PANTHER" id="PTHR43619:SF2">
    <property type="entry name" value="S-ADENOSYL-L-METHIONINE-DEPENDENT METHYLTRANSFERASES SUPERFAMILY PROTEIN"/>
    <property type="match status" value="1"/>
</dbReference>
<reference evidence="6" key="1">
    <citation type="journal article" date="2021" name="Syst. Appl. Microbiol.">
        <title>Roseomonas hellenica sp. nov., isolated from roots of wild-growing Alkanna tinctoria.</title>
        <authorList>
            <person name="Rat A."/>
            <person name="Naranjo H.D."/>
            <person name="Lebbe L."/>
            <person name="Cnockaert M."/>
            <person name="Krigas N."/>
            <person name="Grigoriadou K."/>
            <person name="Maloupa E."/>
            <person name="Willems A."/>
        </authorList>
    </citation>
    <scope>NUCLEOTIDE SEQUENCE [LARGE SCALE GENOMIC DNA]</scope>
    <source>
        <strain evidence="6">LMG 31159</strain>
    </source>
</reference>
<dbReference type="SUPFAM" id="SSF53335">
    <property type="entry name" value="S-adenosyl-L-methionine-dependent methyltransferases"/>
    <property type="match status" value="1"/>
</dbReference>
<evidence type="ECO:0000256" key="2">
    <source>
        <dbReference type="ARBA" id="ARBA00022603"/>
    </source>
</evidence>
<proteinExistence type="inferred from homology"/>
<gene>
    <name evidence="5" type="ORF">GXW78_20635</name>
</gene>
<dbReference type="NCBIfam" id="TIGR00027">
    <property type="entry name" value="mthyl_TIGR00027"/>
    <property type="match status" value="1"/>
</dbReference>
<accession>A0ABS5ENB0</accession>
<dbReference type="EC" id="2.1.1.-" evidence="4"/>
<keyword evidence="4" id="KW-0949">S-adenosyl-L-methionine</keyword>
<keyword evidence="6" id="KW-1185">Reference proteome</keyword>
<dbReference type="InterPro" id="IPR007213">
    <property type="entry name" value="Ppm1/Ppm2/Tcmp"/>
</dbReference>